<dbReference type="EMBL" id="FOWW01000002">
    <property type="protein sequence ID" value="SFP43060.1"/>
    <property type="molecule type" value="Genomic_DNA"/>
</dbReference>
<dbReference type="SUPFAM" id="SSF53335">
    <property type="entry name" value="S-adenosyl-L-methionine-dependent methyltransferases"/>
    <property type="match status" value="1"/>
</dbReference>
<gene>
    <name evidence="5" type="ORF">SAMN05421810_102562</name>
</gene>
<dbReference type="AlphaFoldDB" id="A0A1I5QAM8"/>
<name>A0A1I5QAM8_9PSEU</name>
<dbReference type="Pfam" id="PF13649">
    <property type="entry name" value="Methyltransf_25"/>
    <property type="match status" value="1"/>
</dbReference>
<protein>
    <submittedName>
        <fullName evidence="5">N-dimethyltransferase</fullName>
    </submittedName>
</protein>
<sequence>MYTESAAWYDRLHRNKNYAAESQRIVGHVRRLRPNARTLLDVACGTGGHLQHLRTEFTCEGVDVEGGLLEVARPRLPDVPLTQADMTDFDLGRRFDVVTCLYSAIGYVRTVDRMRAALRCMARHLEPGGVLIVEPWIQPDSVVDVEDRWVDGSSAVVVIEDDDLKLVRVRVFRSYGSMSELTMHYVAARDGEIVSGTERHRVAMFTREEFFAAAEAAGLAARWCCDGLTGRGLLIGVRTAEPSADRELPTAPGTHTSV</sequence>
<keyword evidence="1 5" id="KW-0489">Methyltransferase</keyword>
<dbReference type="PANTHER" id="PTHR43464:SF19">
    <property type="entry name" value="UBIQUINONE BIOSYNTHESIS O-METHYLTRANSFERASE, MITOCHONDRIAL"/>
    <property type="match status" value="1"/>
</dbReference>
<organism evidence="5 6">
    <name type="scientific">Amycolatopsis arida</name>
    <dbReference type="NCBI Taxonomy" id="587909"/>
    <lineage>
        <taxon>Bacteria</taxon>
        <taxon>Bacillati</taxon>
        <taxon>Actinomycetota</taxon>
        <taxon>Actinomycetes</taxon>
        <taxon>Pseudonocardiales</taxon>
        <taxon>Pseudonocardiaceae</taxon>
        <taxon>Amycolatopsis</taxon>
    </lineage>
</organism>
<accession>A0A1I5QAM8</accession>
<dbReference type="Gene3D" id="3.40.50.150">
    <property type="entry name" value="Vaccinia Virus protein VP39"/>
    <property type="match status" value="1"/>
</dbReference>
<keyword evidence="2 5" id="KW-0808">Transferase</keyword>
<reference evidence="6" key="1">
    <citation type="submission" date="2016-10" db="EMBL/GenBank/DDBJ databases">
        <authorList>
            <person name="Varghese N."/>
            <person name="Submissions S."/>
        </authorList>
    </citation>
    <scope>NUCLEOTIDE SEQUENCE [LARGE SCALE GENOMIC DNA]</scope>
    <source>
        <strain evidence="6">CGMCC 4.5579</strain>
    </source>
</reference>
<dbReference type="PANTHER" id="PTHR43464">
    <property type="entry name" value="METHYLTRANSFERASE"/>
    <property type="match status" value="1"/>
</dbReference>
<dbReference type="Proteomes" id="UP000198727">
    <property type="component" value="Unassembled WGS sequence"/>
</dbReference>
<dbReference type="STRING" id="587909.SAMN05421810_102562"/>
<evidence type="ECO:0000313" key="6">
    <source>
        <dbReference type="Proteomes" id="UP000198727"/>
    </source>
</evidence>
<evidence type="ECO:0000313" key="5">
    <source>
        <dbReference type="EMBL" id="SFP43060.1"/>
    </source>
</evidence>
<dbReference type="InterPro" id="IPR041698">
    <property type="entry name" value="Methyltransf_25"/>
</dbReference>
<evidence type="ECO:0000256" key="2">
    <source>
        <dbReference type="ARBA" id="ARBA00022679"/>
    </source>
</evidence>
<dbReference type="GO" id="GO:0008168">
    <property type="term" value="F:methyltransferase activity"/>
    <property type="evidence" value="ECO:0007669"/>
    <property type="project" value="UniProtKB-KW"/>
</dbReference>
<dbReference type="Gene3D" id="2.20.130.10">
    <property type="entry name" value="CAC2371-like domains"/>
    <property type="match status" value="1"/>
</dbReference>
<proteinExistence type="predicted"/>
<evidence type="ECO:0000256" key="3">
    <source>
        <dbReference type="ARBA" id="ARBA00022691"/>
    </source>
</evidence>
<feature type="domain" description="Methyltransferase" evidence="4">
    <location>
        <begin position="40"/>
        <end position="129"/>
    </location>
</feature>
<dbReference type="InterPro" id="IPR029063">
    <property type="entry name" value="SAM-dependent_MTases_sf"/>
</dbReference>
<evidence type="ECO:0000256" key="1">
    <source>
        <dbReference type="ARBA" id="ARBA00022603"/>
    </source>
</evidence>
<evidence type="ECO:0000259" key="4">
    <source>
        <dbReference type="Pfam" id="PF13649"/>
    </source>
</evidence>
<dbReference type="GO" id="GO:0032259">
    <property type="term" value="P:methylation"/>
    <property type="evidence" value="ECO:0007669"/>
    <property type="project" value="UniProtKB-KW"/>
</dbReference>
<dbReference type="CDD" id="cd02440">
    <property type="entry name" value="AdoMet_MTases"/>
    <property type="match status" value="1"/>
</dbReference>
<keyword evidence="6" id="KW-1185">Reference proteome</keyword>
<keyword evidence="3" id="KW-0949">S-adenosyl-L-methionine</keyword>